<evidence type="ECO:0000256" key="7">
    <source>
        <dbReference type="SAM" id="SignalP"/>
    </source>
</evidence>
<dbReference type="GO" id="GO:0004252">
    <property type="term" value="F:serine-type endopeptidase activity"/>
    <property type="evidence" value="ECO:0007669"/>
    <property type="project" value="TreeGrafter"/>
</dbReference>
<evidence type="ECO:0000256" key="4">
    <source>
        <dbReference type="ARBA" id="ARBA00022801"/>
    </source>
</evidence>
<feature type="chain" id="PRO_5012616229" description="Dipeptidyl-peptidase V" evidence="7">
    <location>
        <begin position="19"/>
        <end position="708"/>
    </location>
</feature>
<evidence type="ECO:0000256" key="6">
    <source>
        <dbReference type="ARBA" id="ARBA00032829"/>
    </source>
</evidence>
<dbReference type="AlphaFoldDB" id="A0A1R1XYS8"/>
<comment type="similarity">
    <text evidence="1">Belongs to the peptidase S9C family.</text>
</comment>
<dbReference type="EMBL" id="LSSM01002917">
    <property type="protein sequence ID" value="OMJ19768.1"/>
    <property type="molecule type" value="Genomic_DNA"/>
</dbReference>
<evidence type="ECO:0000313" key="10">
    <source>
        <dbReference type="Proteomes" id="UP000187429"/>
    </source>
</evidence>
<dbReference type="InterPro" id="IPR011659">
    <property type="entry name" value="WD40"/>
</dbReference>
<dbReference type="GO" id="GO:0006508">
    <property type="term" value="P:proteolysis"/>
    <property type="evidence" value="ECO:0007669"/>
    <property type="project" value="UniProtKB-KW"/>
</dbReference>
<comment type="caution">
    <text evidence="9">The sequence shown here is derived from an EMBL/GenBank/DDBJ whole genome shotgun (WGS) entry which is preliminary data.</text>
</comment>
<dbReference type="FunFam" id="3.40.50.1820:FF:000028">
    <property type="entry name" value="S9 family peptidase"/>
    <property type="match status" value="1"/>
</dbReference>
<reference evidence="10" key="1">
    <citation type="submission" date="2017-01" db="EMBL/GenBank/DDBJ databases">
        <authorList>
            <person name="Wang Y."/>
            <person name="White M."/>
            <person name="Kvist S."/>
            <person name="Moncalvo J.-M."/>
        </authorList>
    </citation>
    <scope>NUCLEOTIDE SEQUENCE [LARGE SCALE GENOMIC DNA]</scope>
    <source>
        <strain evidence="10">ID-206-W2</strain>
    </source>
</reference>
<evidence type="ECO:0000256" key="2">
    <source>
        <dbReference type="ARBA" id="ARBA00022670"/>
    </source>
</evidence>
<feature type="signal peptide" evidence="7">
    <location>
        <begin position="1"/>
        <end position="18"/>
    </location>
</feature>
<dbReference type="InterPro" id="IPR011042">
    <property type="entry name" value="6-blade_b-propeller_TolB-like"/>
</dbReference>
<dbReference type="Pfam" id="PF07676">
    <property type="entry name" value="PD40"/>
    <property type="match status" value="1"/>
</dbReference>
<accession>A0A1R1XYS8</accession>
<gene>
    <name evidence="9" type="ORF">AYI69_g6481</name>
</gene>
<keyword evidence="2" id="KW-0645">Protease</keyword>
<evidence type="ECO:0000259" key="8">
    <source>
        <dbReference type="Pfam" id="PF00326"/>
    </source>
</evidence>
<dbReference type="Gene3D" id="3.40.50.1820">
    <property type="entry name" value="alpha/beta hydrolase"/>
    <property type="match status" value="1"/>
</dbReference>
<dbReference type="Gene3D" id="2.120.10.30">
    <property type="entry name" value="TolB, C-terminal domain"/>
    <property type="match status" value="2"/>
</dbReference>
<evidence type="ECO:0000313" key="9">
    <source>
        <dbReference type="EMBL" id="OMJ19768.1"/>
    </source>
</evidence>
<keyword evidence="3 7" id="KW-0732">Signal</keyword>
<dbReference type="SUPFAM" id="SSF82171">
    <property type="entry name" value="DPP6 N-terminal domain-like"/>
    <property type="match status" value="1"/>
</dbReference>
<proteinExistence type="inferred from homology"/>
<organism evidence="9 10">
    <name type="scientific">Smittium culicis</name>
    <dbReference type="NCBI Taxonomy" id="133412"/>
    <lineage>
        <taxon>Eukaryota</taxon>
        <taxon>Fungi</taxon>
        <taxon>Fungi incertae sedis</taxon>
        <taxon>Zoopagomycota</taxon>
        <taxon>Kickxellomycotina</taxon>
        <taxon>Harpellomycetes</taxon>
        <taxon>Harpellales</taxon>
        <taxon>Legeriomycetaceae</taxon>
        <taxon>Smittium</taxon>
    </lineage>
</organism>
<dbReference type="SUPFAM" id="SSF53474">
    <property type="entry name" value="alpha/beta-Hydrolases"/>
    <property type="match status" value="1"/>
</dbReference>
<dbReference type="Pfam" id="PF00326">
    <property type="entry name" value="Peptidase_S9"/>
    <property type="match status" value="1"/>
</dbReference>
<dbReference type="PANTHER" id="PTHR42776">
    <property type="entry name" value="SERINE PEPTIDASE S9 FAMILY MEMBER"/>
    <property type="match status" value="1"/>
</dbReference>
<dbReference type="Proteomes" id="UP000187429">
    <property type="component" value="Unassembled WGS sequence"/>
</dbReference>
<evidence type="ECO:0000256" key="5">
    <source>
        <dbReference type="ARBA" id="ARBA00022825"/>
    </source>
</evidence>
<evidence type="ECO:0000256" key="1">
    <source>
        <dbReference type="ARBA" id="ARBA00010040"/>
    </source>
</evidence>
<dbReference type="InterPro" id="IPR001375">
    <property type="entry name" value="Peptidase_S9_cat"/>
</dbReference>
<keyword evidence="10" id="KW-1185">Reference proteome</keyword>
<keyword evidence="5" id="KW-0720">Serine protease</keyword>
<protein>
    <recommendedName>
        <fullName evidence="6">Dipeptidyl-peptidase V</fullName>
    </recommendedName>
</protein>
<sequence>MKFCSLLVLPSLAFVTFADVFNPDPSQFPDWSKVGRFDPEIFVQLKRMSSPAVSPNNKFVVYSQNQYNNTLNSRGTNLRLVDLTKGFSSAIDLTEFVYGQGDSSPVWIDDNTIAFTAVRGSPASNIFTVSTVDRSIKQLTNYTNDIGGIVYSKDAGSIAFTSMVYQGMDLEQSAAERQRINDLPSSGVVHNKLFVRHWDTWILQDRSQLFTIPVSNSYGSISVAGNPVNICAKYTGAWGLEPNYYEFSPDGKRILFNAKIQGMEESWQTESGIFEAPVDGSAEPKRLNSNFKGAASNPVYSPDGSKIAWLQMATRGYESDQNQVILYDIKTATQKRVISSWDRSPSAIYFSNDSTKLYLEVSYEKDVAIFEVDLAADKLTRLTADGTYSFVSQLSDSSFLVTKNTMQFPTRLFTMNKAQDGTCTESQVTFEDNDILNSLWFSKAESFWFVGALNENVQGMVLYPYGFDPACKYPVIYLIHGGPQSSWNDGWSWRWNPNIYANQGFVTVIVNFHGGDAYGQAFTDSITHNWGTYPYQDLMTGLDVVIHNAKFVDEENIVAAGASYGGYMINWINGHTDRFKALINHDGVFNTVGMYYMTEELWFMEHDMGIPWVAADREIYDKYNPEKFTANWKTPTFIIHSELDFRIPVSEGLSAFTVLQRKGIDSKFLYFPDENHWILKPQNTLKWFSEKLQWAGKYTNTTVWQLQE</sequence>
<dbReference type="PANTHER" id="PTHR42776:SF13">
    <property type="entry name" value="DIPEPTIDYL-PEPTIDASE 5"/>
    <property type="match status" value="1"/>
</dbReference>
<feature type="domain" description="Peptidase S9 prolyl oligopeptidase catalytic" evidence="8">
    <location>
        <begin position="491"/>
        <end position="700"/>
    </location>
</feature>
<evidence type="ECO:0000256" key="3">
    <source>
        <dbReference type="ARBA" id="ARBA00022729"/>
    </source>
</evidence>
<name>A0A1R1XYS8_9FUNG</name>
<dbReference type="OrthoDB" id="416344at2759"/>
<dbReference type="InterPro" id="IPR029058">
    <property type="entry name" value="AB_hydrolase_fold"/>
</dbReference>
<keyword evidence="4" id="KW-0378">Hydrolase</keyword>